<dbReference type="EMBL" id="BK014699">
    <property type="protein sequence ID" value="DAD68326.1"/>
    <property type="molecule type" value="Genomic_DNA"/>
</dbReference>
<proteinExistence type="predicted"/>
<sequence>MTAPQPQDFESEGDYMRALRDYWKYHAEPDEDDNGDCDGDCDYWESNYYGKA</sequence>
<protein>
    <submittedName>
        <fullName evidence="1">Uncharacterized protein</fullName>
    </submittedName>
</protein>
<reference evidence="1" key="1">
    <citation type="journal article" date="2021" name="Proc. Natl. Acad. Sci. U.S.A.">
        <title>A Catalog of Tens of Thousands of Viruses from Human Metagenomes Reveals Hidden Associations with Chronic Diseases.</title>
        <authorList>
            <person name="Tisza M.J."/>
            <person name="Buck C.B."/>
        </authorList>
    </citation>
    <scope>NUCLEOTIDE SEQUENCE</scope>
    <source>
        <strain evidence="1">Ct4s49</strain>
    </source>
</reference>
<organism evidence="1">
    <name type="scientific">Podoviridae sp. ct4s49</name>
    <dbReference type="NCBI Taxonomy" id="2823555"/>
    <lineage>
        <taxon>Viruses</taxon>
        <taxon>Duplodnaviria</taxon>
        <taxon>Heunggongvirae</taxon>
        <taxon>Uroviricota</taxon>
        <taxon>Caudoviricetes</taxon>
    </lineage>
</organism>
<accession>A0A8S5LEG3</accession>
<name>A0A8S5LEG3_9CAUD</name>
<evidence type="ECO:0000313" key="1">
    <source>
        <dbReference type="EMBL" id="DAD68326.1"/>
    </source>
</evidence>